<reference evidence="2" key="1">
    <citation type="submission" date="2023-03" db="EMBL/GenBank/DDBJ databases">
        <title>Massive genome expansion in bonnet fungi (Mycena s.s.) driven by repeated elements and novel gene families across ecological guilds.</title>
        <authorList>
            <consortium name="Lawrence Berkeley National Laboratory"/>
            <person name="Harder C.B."/>
            <person name="Miyauchi S."/>
            <person name="Viragh M."/>
            <person name="Kuo A."/>
            <person name="Thoen E."/>
            <person name="Andreopoulos B."/>
            <person name="Lu D."/>
            <person name="Skrede I."/>
            <person name="Drula E."/>
            <person name="Henrissat B."/>
            <person name="Morin E."/>
            <person name="Kohler A."/>
            <person name="Barry K."/>
            <person name="LaButti K."/>
            <person name="Morin E."/>
            <person name="Salamov A."/>
            <person name="Lipzen A."/>
            <person name="Mereny Z."/>
            <person name="Hegedus B."/>
            <person name="Baldrian P."/>
            <person name="Stursova M."/>
            <person name="Weitz H."/>
            <person name="Taylor A."/>
            <person name="Grigoriev I.V."/>
            <person name="Nagy L.G."/>
            <person name="Martin F."/>
            <person name="Kauserud H."/>
        </authorList>
    </citation>
    <scope>NUCLEOTIDE SEQUENCE</scope>
    <source>
        <strain evidence="2">9144</strain>
    </source>
</reference>
<comment type="caution">
    <text evidence="2">The sequence shown here is derived from an EMBL/GenBank/DDBJ whole genome shotgun (WGS) entry which is preliminary data.</text>
</comment>
<sequence>MTVARTNRSHAEVEAERQRRATEAAARDQRIANAMAEIAALNAEADLAAAEEENNTINSLGDLDEDAPVLEFTEEDFDRIEDEDAYTSADEYAPKTKFFEGKSKTIGVAKTKKTKPKKGETRAEVEQLTNALKAKGVGGKKNRVQNSDAAAASKKAGLSKSFLATTAKGDADPEKFDYGGLTEEDAESTRPDLDSTAAPAKRINEATPAPRPVPKTRVAAPKKVKIEHFKIPALPISSETPMPKKSKKKVKLEAESSQVGFFTPESAGDVNGLPALVSSTWDSHVLPVVYRALACSTDPMGFVAAGDTAAERVAAVRMMRKIIDEVYPGNTLPQFVWGDKICSRMTSRVRERRSLIVQAGVDAGDTFFKTDKDFVGNSAAIRDYATYAIRFDGPAFWRVSTPRSSPREPKAADYIPAEGYMESPFILKAAKEFFKTAPFAPPEADAFDPSKLPIGFFGLIAAGVERGFKRYMATGVREEELPKFTRKLGNPRVATYIGNIQRFTITRWISLLTAVRPNATAAAPAPEQFEAALEEYREHAYVPSSP</sequence>
<evidence type="ECO:0000313" key="2">
    <source>
        <dbReference type="EMBL" id="KAJ7191253.1"/>
    </source>
</evidence>
<dbReference type="Proteomes" id="UP001219525">
    <property type="component" value="Unassembled WGS sequence"/>
</dbReference>
<evidence type="ECO:0000313" key="3">
    <source>
        <dbReference type="Proteomes" id="UP001219525"/>
    </source>
</evidence>
<feature type="region of interest" description="Disordered" evidence="1">
    <location>
        <begin position="136"/>
        <end position="156"/>
    </location>
</feature>
<dbReference type="AlphaFoldDB" id="A0AAD6UN99"/>
<feature type="region of interest" description="Disordered" evidence="1">
    <location>
        <begin position="1"/>
        <end position="26"/>
    </location>
</feature>
<keyword evidence="3" id="KW-1185">Reference proteome</keyword>
<protein>
    <submittedName>
        <fullName evidence="2">Uncharacterized protein</fullName>
    </submittedName>
</protein>
<feature type="region of interest" description="Disordered" evidence="1">
    <location>
        <begin position="173"/>
        <end position="199"/>
    </location>
</feature>
<proteinExistence type="predicted"/>
<dbReference type="EMBL" id="JARJCW010000135">
    <property type="protein sequence ID" value="KAJ7191253.1"/>
    <property type="molecule type" value="Genomic_DNA"/>
</dbReference>
<accession>A0AAD6UN99</accession>
<evidence type="ECO:0000256" key="1">
    <source>
        <dbReference type="SAM" id="MobiDB-lite"/>
    </source>
</evidence>
<gene>
    <name evidence="2" type="ORF">GGX14DRAFT_546716</name>
</gene>
<feature type="compositionally biased region" description="Basic and acidic residues" evidence="1">
    <location>
        <begin position="9"/>
        <end position="26"/>
    </location>
</feature>
<organism evidence="2 3">
    <name type="scientific">Mycena pura</name>
    <dbReference type="NCBI Taxonomy" id="153505"/>
    <lineage>
        <taxon>Eukaryota</taxon>
        <taxon>Fungi</taxon>
        <taxon>Dikarya</taxon>
        <taxon>Basidiomycota</taxon>
        <taxon>Agaricomycotina</taxon>
        <taxon>Agaricomycetes</taxon>
        <taxon>Agaricomycetidae</taxon>
        <taxon>Agaricales</taxon>
        <taxon>Marasmiineae</taxon>
        <taxon>Mycenaceae</taxon>
        <taxon>Mycena</taxon>
    </lineage>
</organism>
<name>A0AAD6UN99_9AGAR</name>